<accession>A0ACC0J000</accession>
<comment type="caution">
    <text evidence="1">The sequence shown here is derived from an EMBL/GenBank/DDBJ whole genome shotgun (WGS) entry which is preliminary data.</text>
</comment>
<keyword evidence="2" id="KW-1185">Reference proteome</keyword>
<reference evidence="1 2" key="1">
    <citation type="journal article" date="2022" name="Plant J.">
        <title>Chromosome-level genome of Camellia lanceoleosa provides a valuable resource for understanding genome evolution and self-incompatibility.</title>
        <authorList>
            <person name="Gong W."/>
            <person name="Xiao S."/>
            <person name="Wang L."/>
            <person name="Liao Z."/>
            <person name="Chang Y."/>
            <person name="Mo W."/>
            <person name="Hu G."/>
            <person name="Li W."/>
            <person name="Zhao G."/>
            <person name="Zhu H."/>
            <person name="Hu X."/>
            <person name="Ji K."/>
            <person name="Xiang X."/>
            <person name="Song Q."/>
            <person name="Yuan D."/>
            <person name="Jin S."/>
            <person name="Zhang L."/>
        </authorList>
    </citation>
    <scope>NUCLEOTIDE SEQUENCE [LARGE SCALE GENOMIC DNA]</scope>
    <source>
        <strain evidence="1">SQ_2022a</strain>
    </source>
</reference>
<evidence type="ECO:0000313" key="2">
    <source>
        <dbReference type="Proteomes" id="UP001060215"/>
    </source>
</evidence>
<evidence type="ECO:0000313" key="1">
    <source>
        <dbReference type="EMBL" id="KAI8030567.1"/>
    </source>
</evidence>
<sequence length="827" mass="92002">METLHSHNPFLSLLFLHLLQFSSLSLLSSAYTLPDKYFINCGSNSDVKVTDGPSRNFISDENSGSFSLVGKTSPVSDTNTSNSSPLYKTARIFTNKSSYKLQIDQSGTYMVRLHFYAFSSSKKNLSTAQFNVSASGFSLLSNFSVQNPIINEFILTINVSEFIIFFTPTQKSSFAFANAIEVFLVPGTYDGLLSQALHTVYRANVGGSLLTPTNDTLWRNWVSDDDYLVTPNAANTSEFHINIFYQPGLATSYSAPDPVYQTAKELNVNSSGGSNFFNITWRFNVSKNAPHFVRVHFCDIVSISINDVLQFNLYLYSKFSKKIRPYDVFGQLAVPFYEDFVVDSDNSGFMDISIGPRNDSIFKTAFLNGVEIMEVITGSGLVTEVNKPPKKHLFVVVGSVVGCVASLLMLVVVVVVCLNCKRAKPVETSVWQATPDCGGGSSYVGTTERTVNGSPLDNLNLGLKLSFQEILFATNNFDTKLMIGEGGFGKVYKATLRNGMKVAVKRSEPGNGQGRPEFQTEIIVLSSIRHRHLVSLIGYCDERSEMILVYEFMEKGTLRDHLSILNGESQKSWSQSELSWSQRLEICIGAAKGLDYLHTSSGRGIIHRDVKSTNILLDEDYVAKVADFGLSRLGDLDQTHVSTGVKGSFGYLDPEYFRCLQLTQKSDVYSFGVVLLEVLCARPAINNSLPGKEVNLAEWGLFWQKKGQLENIVDPLLVGKINPNSLRKFGETVEKCLKEYGVQRPNMNDVVWDLEYALQLQQTARHREPHEDSTTDASWVLPVPAIQQLPSHSIPIDEYDIPMDDFTDTSRLYAHGVFSMLNIDDGR</sequence>
<dbReference type="EMBL" id="CM045758">
    <property type="protein sequence ID" value="KAI8030567.1"/>
    <property type="molecule type" value="Genomic_DNA"/>
</dbReference>
<dbReference type="Proteomes" id="UP001060215">
    <property type="component" value="Chromosome 1"/>
</dbReference>
<name>A0ACC0J000_9ERIC</name>
<protein>
    <submittedName>
        <fullName evidence="1">Receptor-like protein kinase</fullName>
    </submittedName>
</protein>
<organism evidence="1 2">
    <name type="scientific">Camellia lanceoleosa</name>
    <dbReference type="NCBI Taxonomy" id="1840588"/>
    <lineage>
        <taxon>Eukaryota</taxon>
        <taxon>Viridiplantae</taxon>
        <taxon>Streptophyta</taxon>
        <taxon>Embryophyta</taxon>
        <taxon>Tracheophyta</taxon>
        <taxon>Spermatophyta</taxon>
        <taxon>Magnoliopsida</taxon>
        <taxon>eudicotyledons</taxon>
        <taxon>Gunneridae</taxon>
        <taxon>Pentapetalae</taxon>
        <taxon>asterids</taxon>
        <taxon>Ericales</taxon>
        <taxon>Theaceae</taxon>
        <taxon>Camellia</taxon>
    </lineage>
</organism>
<proteinExistence type="predicted"/>
<gene>
    <name evidence="1" type="ORF">LOK49_LG01G03237</name>
</gene>